<evidence type="ECO:0000256" key="1">
    <source>
        <dbReference type="SAM" id="MobiDB-lite"/>
    </source>
</evidence>
<gene>
    <name evidence="2" type="ORF">ATO3_02735</name>
</gene>
<comment type="caution">
    <text evidence="2">The sequence shown here is derived from an EMBL/GenBank/DDBJ whole genome shotgun (WGS) entry which is preliminary data.</text>
</comment>
<keyword evidence="3" id="KW-1185">Reference proteome</keyword>
<feature type="region of interest" description="Disordered" evidence="1">
    <location>
        <begin position="85"/>
        <end position="108"/>
    </location>
</feature>
<proteinExistence type="predicted"/>
<dbReference type="EMBL" id="AQQR01000001">
    <property type="protein sequence ID" value="OWU77615.1"/>
    <property type="molecule type" value="Genomic_DNA"/>
</dbReference>
<organism evidence="2 3">
    <name type="scientific">Marinibacterium profundimaris</name>
    <dbReference type="NCBI Taxonomy" id="1679460"/>
    <lineage>
        <taxon>Bacteria</taxon>
        <taxon>Pseudomonadati</taxon>
        <taxon>Pseudomonadota</taxon>
        <taxon>Alphaproteobacteria</taxon>
        <taxon>Rhodobacterales</taxon>
        <taxon>Paracoccaceae</taxon>
        <taxon>Marinibacterium</taxon>
    </lineage>
</organism>
<evidence type="ECO:0000313" key="2">
    <source>
        <dbReference type="EMBL" id="OWU77615.1"/>
    </source>
</evidence>
<protein>
    <submittedName>
        <fullName evidence="2">Uncharacterized protein</fullName>
    </submittedName>
</protein>
<name>A0A225NRZ2_9RHOB</name>
<sequence length="108" mass="11831">MAKPEDLNFLTFVQSFRRGALIAEADDRMADLVDALEERGGKGTLTIDLSFSVNKAGQIEIVPTVKAKVPPRAIGTGIYWPHHGRLSRSDPNQADIEDYIGAHDRAAE</sequence>
<dbReference type="AlphaFoldDB" id="A0A225NRZ2"/>
<reference evidence="2 3" key="1">
    <citation type="submission" date="2013-04" db="EMBL/GenBank/DDBJ databases">
        <title>Oceanicola sp. 22II1-22F33 Genome Sequencing.</title>
        <authorList>
            <person name="Lai Q."/>
            <person name="Li G."/>
            <person name="Shao Z."/>
        </authorList>
    </citation>
    <scope>NUCLEOTIDE SEQUENCE [LARGE SCALE GENOMIC DNA]</scope>
    <source>
        <strain evidence="2 3">22II1-22F33</strain>
    </source>
</reference>
<dbReference type="Proteomes" id="UP000215377">
    <property type="component" value="Unassembled WGS sequence"/>
</dbReference>
<evidence type="ECO:0000313" key="3">
    <source>
        <dbReference type="Proteomes" id="UP000215377"/>
    </source>
</evidence>
<dbReference type="RefSeq" id="WP_088648250.1">
    <property type="nucleotide sequence ID" value="NZ_AQQR01000001.1"/>
</dbReference>
<accession>A0A225NRZ2</accession>
<dbReference type="OrthoDB" id="7773612at2"/>